<evidence type="ECO:0000313" key="2">
    <source>
        <dbReference type="Proteomes" id="UP000465302"/>
    </source>
</evidence>
<evidence type="ECO:0000313" key="1">
    <source>
        <dbReference type="EMBL" id="GFG54419.1"/>
    </source>
</evidence>
<proteinExistence type="predicted"/>
<reference evidence="1 2" key="1">
    <citation type="journal article" date="2019" name="Emerg. Microbes Infect.">
        <title>Comprehensive subspecies identification of 175 nontuberculous mycobacteria species based on 7547 genomic profiles.</title>
        <authorList>
            <person name="Matsumoto Y."/>
            <person name="Kinjo T."/>
            <person name="Motooka D."/>
            <person name="Nabeya D."/>
            <person name="Jung N."/>
            <person name="Uechi K."/>
            <person name="Horii T."/>
            <person name="Iida T."/>
            <person name="Fujita J."/>
            <person name="Nakamura S."/>
        </authorList>
    </citation>
    <scope>NUCLEOTIDE SEQUENCE [LARGE SCALE GENOMIC DNA]</scope>
    <source>
        <strain evidence="1 2">JCM 6377</strain>
    </source>
</reference>
<protein>
    <submittedName>
        <fullName evidence="1">Uncharacterized protein</fullName>
    </submittedName>
</protein>
<gene>
    <name evidence="1" type="ORF">MAGR_58600</name>
</gene>
<dbReference type="Proteomes" id="UP000465302">
    <property type="component" value="Unassembled WGS sequence"/>
</dbReference>
<comment type="caution">
    <text evidence="1">The sequence shown here is derived from an EMBL/GenBank/DDBJ whole genome shotgun (WGS) entry which is preliminary data.</text>
</comment>
<sequence>MMRVPGRTVGRGVVRLTNMKPRRAKPKSNTAINFAGEPLLFRGPAGTEKAGRIGISRQRNPSNHGVCSRDVAASDGRRSAFAVDGAANGVVVTCFP</sequence>
<accession>A0A7I9WAG4</accession>
<dbReference type="AlphaFoldDB" id="A0A7I9WAG4"/>
<organism evidence="1 2">
    <name type="scientific">Mycolicibacterium agri</name>
    <name type="common">Mycobacterium agri</name>
    <dbReference type="NCBI Taxonomy" id="36811"/>
    <lineage>
        <taxon>Bacteria</taxon>
        <taxon>Bacillati</taxon>
        <taxon>Actinomycetota</taxon>
        <taxon>Actinomycetes</taxon>
        <taxon>Mycobacteriales</taxon>
        <taxon>Mycobacteriaceae</taxon>
        <taxon>Mycolicibacterium</taxon>
    </lineage>
</organism>
<dbReference type="EMBL" id="BLKS01000001">
    <property type="protein sequence ID" value="GFG54419.1"/>
    <property type="molecule type" value="Genomic_DNA"/>
</dbReference>
<name>A0A7I9WAG4_MYCAG</name>